<dbReference type="EMBL" id="JAGPXC010000005">
    <property type="protein sequence ID" value="KAH6652497.1"/>
    <property type="molecule type" value="Genomic_DNA"/>
</dbReference>
<accession>A0A9P8UHW9</accession>
<evidence type="ECO:0000259" key="1">
    <source>
        <dbReference type="Pfam" id="PF06985"/>
    </source>
</evidence>
<evidence type="ECO:0000313" key="2">
    <source>
        <dbReference type="EMBL" id="KAH6652497.1"/>
    </source>
</evidence>
<feature type="domain" description="Heterokaryon incompatibility" evidence="1">
    <location>
        <begin position="52"/>
        <end position="195"/>
    </location>
</feature>
<reference evidence="2" key="1">
    <citation type="journal article" date="2021" name="Nat. Commun.">
        <title>Genetic determinants of endophytism in the Arabidopsis root mycobiome.</title>
        <authorList>
            <person name="Mesny F."/>
            <person name="Miyauchi S."/>
            <person name="Thiergart T."/>
            <person name="Pickel B."/>
            <person name="Atanasova L."/>
            <person name="Karlsson M."/>
            <person name="Huettel B."/>
            <person name="Barry K.W."/>
            <person name="Haridas S."/>
            <person name="Chen C."/>
            <person name="Bauer D."/>
            <person name="Andreopoulos W."/>
            <person name="Pangilinan J."/>
            <person name="LaButti K."/>
            <person name="Riley R."/>
            <person name="Lipzen A."/>
            <person name="Clum A."/>
            <person name="Drula E."/>
            <person name="Henrissat B."/>
            <person name="Kohler A."/>
            <person name="Grigoriev I.V."/>
            <person name="Martin F.M."/>
            <person name="Hacquard S."/>
        </authorList>
    </citation>
    <scope>NUCLEOTIDE SEQUENCE</scope>
    <source>
        <strain evidence="2">MPI-SDFR-AT-0073</strain>
    </source>
</reference>
<organism evidence="2 3">
    <name type="scientific">Truncatella angustata</name>
    <dbReference type="NCBI Taxonomy" id="152316"/>
    <lineage>
        <taxon>Eukaryota</taxon>
        <taxon>Fungi</taxon>
        <taxon>Dikarya</taxon>
        <taxon>Ascomycota</taxon>
        <taxon>Pezizomycotina</taxon>
        <taxon>Sordariomycetes</taxon>
        <taxon>Xylariomycetidae</taxon>
        <taxon>Amphisphaeriales</taxon>
        <taxon>Sporocadaceae</taxon>
        <taxon>Truncatella</taxon>
    </lineage>
</organism>
<dbReference type="RefSeq" id="XP_045956774.1">
    <property type="nucleotide sequence ID" value="XM_046107409.1"/>
</dbReference>
<dbReference type="Pfam" id="PF06985">
    <property type="entry name" value="HET"/>
    <property type="match status" value="1"/>
</dbReference>
<dbReference type="InterPro" id="IPR010730">
    <property type="entry name" value="HET"/>
</dbReference>
<dbReference type="GeneID" id="70136300"/>
<keyword evidence="3" id="KW-1185">Reference proteome</keyword>
<evidence type="ECO:0000313" key="3">
    <source>
        <dbReference type="Proteomes" id="UP000758603"/>
    </source>
</evidence>
<dbReference type="PANTHER" id="PTHR24148:SF64">
    <property type="entry name" value="HETEROKARYON INCOMPATIBILITY DOMAIN-CONTAINING PROTEIN"/>
    <property type="match status" value="1"/>
</dbReference>
<dbReference type="Pfam" id="PF26639">
    <property type="entry name" value="Het-6_barrel"/>
    <property type="match status" value="1"/>
</dbReference>
<gene>
    <name evidence="2" type="ORF">BKA67DRAFT_659206</name>
</gene>
<dbReference type="InterPro" id="IPR052895">
    <property type="entry name" value="HetReg/Transcr_Mod"/>
</dbReference>
<proteinExistence type="predicted"/>
<name>A0A9P8UHW9_9PEZI</name>
<dbReference type="OrthoDB" id="3553147at2759"/>
<protein>
    <submittedName>
        <fullName evidence="2">Heterokaryon incompatibility protein-domain-containing protein</fullName>
    </submittedName>
</protein>
<dbReference type="Proteomes" id="UP000758603">
    <property type="component" value="Unassembled WGS sequence"/>
</dbReference>
<sequence length="574" mass="64796">MELMELDPANTTTLYKSLNAGEIRLARLEPGAARTPITISLILVNIESCPVYDALSYVWGDVRKVAPICCDGLSTDVTLNLHQALARVRLPHHSRLIWADALCINQGDPQERNRQVGLMAKIYSHARFVLACFGEAPDGRAEEVASLLNEYGPLLSQSHVADVLLPRPGEDLRRWIALSFVMTSSWFERAWVLQEVGLAKDPRVLYGPEEFRYRDLMVTVAWVRTGATELAFHIGLGAYLIHTNWIDWSHKWLENSLHRDYKLVDLLDHGALLDCQDPRDRIFAFLSHPLAKNIERLAPDYTKSKLEIYQETTVFLLKDAGVRVFSSVEHTVQTLCDGYPSWVIRWDTSLSMNNIYAHPATDFRAHGETTSSALVESNILHVKGIVVDSVETVFEMGVSSNSTNVFFREMPSGTYYYLADLVRKLQCSQQYAYSYPLVTTLARILCCDRGSLDSESPWNKWASQYQSQQSLQSSSHWSEPFYHWIRKRGNFQGRALVITKKGFYGLGPQVTKRGDLCCVVYGSAVPFVLRPVEATTGQMIVQLLGEVYVDGIMNGEAVTMRNEGTLREQVFAVV</sequence>
<dbReference type="AlphaFoldDB" id="A0A9P8UHW9"/>
<dbReference type="PANTHER" id="PTHR24148">
    <property type="entry name" value="ANKYRIN REPEAT DOMAIN-CONTAINING PROTEIN 39 HOMOLOG-RELATED"/>
    <property type="match status" value="1"/>
</dbReference>
<comment type="caution">
    <text evidence="2">The sequence shown here is derived from an EMBL/GenBank/DDBJ whole genome shotgun (WGS) entry which is preliminary data.</text>
</comment>